<evidence type="ECO:0000256" key="2">
    <source>
        <dbReference type="SAM" id="Phobius"/>
    </source>
</evidence>
<dbReference type="InterPro" id="IPR036938">
    <property type="entry name" value="PAP2/HPO_sf"/>
</dbReference>
<feature type="transmembrane region" description="Helical" evidence="2">
    <location>
        <begin position="20"/>
        <end position="38"/>
    </location>
</feature>
<accession>A0A2N3YJK3</accession>
<reference evidence="4 5" key="1">
    <citation type="submission" date="2017-12" db="EMBL/GenBank/DDBJ databases">
        <title>Sequencing the genomes of 1000 Actinobacteria strains.</title>
        <authorList>
            <person name="Klenk H.-P."/>
        </authorList>
    </citation>
    <scope>NUCLEOTIDE SEQUENCE [LARGE SCALE GENOMIC DNA]</scope>
    <source>
        <strain evidence="4 5">DSM 12806</strain>
    </source>
</reference>
<keyword evidence="2" id="KW-1133">Transmembrane helix</keyword>
<evidence type="ECO:0000313" key="4">
    <source>
        <dbReference type="EMBL" id="PKW27024.1"/>
    </source>
</evidence>
<feature type="transmembrane region" description="Helical" evidence="2">
    <location>
        <begin position="201"/>
        <end position="219"/>
    </location>
</feature>
<comment type="caution">
    <text evidence="4">The sequence shown here is derived from an EMBL/GenBank/DDBJ whole genome shotgun (WGS) entry which is preliminary data.</text>
</comment>
<feature type="transmembrane region" description="Helical" evidence="2">
    <location>
        <begin position="71"/>
        <end position="96"/>
    </location>
</feature>
<dbReference type="PANTHER" id="PTHR14969">
    <property type="entry name" value="SPHINGOSINE-1-PHOSPHATE PHOSPHOHYDROLASE"/>
    <property type="match status" value="1"/>
</dbReference>
<dbReference type="RefSeq" id="WP_101395503.1">
    <property type="nucleotide sequence ID" value="NZ_PJNE01000001.1"/>
</dbReference>
<dbReference type="EMBL" id="PJNE01000001">
    <property type="protein sequence ID" value="PKW27024.1"/>
    <property type="molecule type" value="Genomic_DNA"/>
</dbReference>
<gene>
    <name evidence="4" type="ORF">ATL31_1853</name>
</gene>
<evidence type="ECO:0000259" key="3">
    <source>
        <dbReference type="SMART" id="SM00014"/>
    </source>
</evidence>
<dbReference type="OrthoDB" id="5289372at2"/>
<organism evidence="4 5">
    <name type="scientific">Phycicoccus duodecadis</name>
    <dbReference type="NCBI Taxonomy" id="173053"/>
    <lineage>
        <taxon>Bacteria</taxon>
        <taxon>Bacillati</taxon>
        <taxon>Actinomycetota</taxon>
        <taxon>Actinomycetes</taxon>
        <taxon>Micrococcales</taxon>
        <taxon>Intrasporangiaceae</taxon>
        <taxon>Phycicoccus</taxon>
    </lineage>
</organism>
<proteinExistence type="predicted"/>
<dbReference type="AlphaFoldDB" id="A0A2N3YJK3"/>
<keyword evidence="5" id="KW-1185">Reference proteome</keyword>
<dbReference type="InterPro" id="IPR000326">
    <property type="entry name" value="PAP2/HPO"/>
</dbReference>
<evidence type="ECO:0000256" key="1">
    <source>
        <dbReference type="SAM" id="MobiDB-lite"/>
    </source>
</evidence>
<dbReference type="CDD" id="cd03392">
    <property type="entry name" value="PAP2_like_2"/>
    <property type="match status" value="1"/>
</dbReference>
<name>A0A2N3YJK3_9MICO</name>
<sequence length="255" mass="28386">MTSTDTRAHQQRRARRLGRAAAYGLVVATVFFSVGFLVRSKWDPLINADDAAIRALVPITRDHPWLLDFWLFWQAAFLPRNLYAVGTVLCLWVWLGKGLRTRAWWAFGTMMVAWFIEYAAKLVFQRARPVVEDPVSKAPGFSFPSGHALGSAAFFTTAVLLLWPVVTSRAWRAVMVTASVVLVVLTALDRTFLGVHYPSDVTVGVVTGAGLVLASYAGYANWNPRDREAAHDPDIDPHPGDDDIADDRHTAHQER</sequence>
<evidence type="ECO:0000313" key="5">
    <source>
        <dbReference type="Proteomes" id="UP000233781"/>
    </source>
</evidence>
<feature type="region of interest" description="Disordered" evidence="1">
    <location>
        <begin position="227"/>
        <end position="255"/>
    </location>
</feature>
<dbReference type="SMART" id="SM00014">
    <property type="entry name" value="acidPPc"/>
    <property type="match status" value="1"/>
</dbReference>
<dbReference type="SUPFAM" id="SSF48317">
    <property type="entry name" value="Acid phosphatase/Vanadium-dependent haloperoxidase"/>
    <property type="match status" value="1"/>
</dbReference>
<feature type="domain" description="Phosphatidic acid phosphatase type 2/haloperoxidase" evidence="3">
    <location>
        <begin position="106"/>
        <end position="216"/>
    </location>
</feature>
<feature type="transmembrane region" description="Helical" evidence="2">
    <location>
        <begin position="170"/>
        <end position="189"/>
    </location>
</feature>
<dbReference type="Gene3D" id="1.20.144.10">
    <property type="entry name" value="Phosphatidic acid phosphatase type 2/haloperoxidase"/>
    <property type="match status" value="1"/>
</dbReference>
<keyword evidence="2" id="KW-0472">Membrane</keyword>
<feature type="transmembrane region" description="Helical" evidence="2">
    <location>
        <begin position="144"/>
        <end position="163"/>
    </location>
</feature>
<dbReference type="PANTHER" id="PTHR14969:SF13">
    <property type="entry name" value="AT30094P"/>
    <property type="match status" value="1"/>
</dbReference>
<feature type="transmembrane region" description="Helical" evidence="2">
    <location>
        <begin position="103"/>
        <end position="124"/>
    </location>
</feature>
<keyword evidence="2" id="KW-0812">Transmembrane</keyword>
<dbReference type="Proteomes" id="UP000233781">
    <property type="component" value="Unassembled WGS sequence"/>
</dbReference>
<dbReference type="Pfam" id="PF01569">
    <property type="entry name" value="PAP2"/>
    <property type="match status" value="1"/>
</dbReference>
<protein>
    <submittedName>
        <fullName evidence="4">Undecaprenyl-diphosphatase</fullName>
    </submittedName>
</protein>